<organism evidence="3 4">
    <name type="scientific">Streptomyces filipinensis</name>
    <dbReference type="NCBI Taxonomy" id="66887"/>
    <lineage>
        <taxon>Bacteria</taxon>
        <taxon>Bacillati</taxon>
        <taxon>Actinomycetota</taxon>
        <taxon>Actinomycetes</taxon>
        <taxon>Kitasatosporales</taxon>
        <taxon>Streptomycetaceae</taxon>
        <taxon>Streptomyces</taxon>
    </lineage>
</organism>
<dbReference type="EMBL" id="BMTD01000007">
    <property type="protein sequence ID" value="GGU97142.1"/>
    <property type="molecule type" value="Genomic_DNA"/>
</dbReference>
<accession>A0A918MB24</accession>
<evidence type="ECO:0000256" key="1">
    <source>
        <dbReference type="SAM" id="MobiDB-lite"/>
    </source>
</evidence>
<name>A0A918MB24_9ACTN</name>
<feature type="region of interest" description="Disordered" evidence="1">
    <location>
        <begin position="1"/>
        <end position="42"/>
    </location>
</feature>
<feature type="compositionally biased region" description="Low complexity" evidence="1">
    <location>
        <begin position="76"/>
        <end position="112"/>
    </location>
</feature>
<feature type="region of interest" description="Disordered" evidence="1">
    <location>
        <begin position="71"/>
        <end position="135"/>
    </location>
</feature>
<reference evidence="3" key="1">
    <citation type="journal article" date="2014" name="Int. J. Syst. Evol. Microbiol.">
        <title>Complete genome sequence of Corynebacterium casei LMG S-19264T (=DSM 44701T), isolated from a smear-ripened cheese.</title>
        <authorList>
            <consortium name="US DOE Joint Genome Institute (JGI-PGF)"/>
            <person name="Walter F."/>
            <person name="Albersmeier A."/>
            <person name="Kalinowski J."/>
            <person name="Ruckert C."/>
        </authorList>
    </citation>
    <scope>NUCLEOTIDE SEQUENCE</scope>
    <source>
        <strain evidence="3">JCM 4369</strain>
    </source>
</reference>
<comment type="caution">
    <text evidence="3">The sequence shown here is derived from an EMBL/GenBank/DDBJ whole genome shotgun (WGS) entry which is preliminary data.</text>
</comment>
<dbReference type="AlphaFoldDB" id="A0A918MB24"/>
<evidence type="ECO:0000313" key="4">
    <source>
        <dbReference type="Proteomes" id="UP000618795"/>
    </source>
</evidence>
<keyword evidence="4" id="KW-1185">Reference proteome</keyword>
<feature type="compositionally biased region" description="Low complexity" evidence="1">
    <location>
        <begin position="119"/>
        <end position="135"/>
    </location>
</feature>
<evidence type="ECO:0000313" key="3">
    <source>
        <dbReference type="EMBL" id="GGU97142.1"/>
    </source>
</evidence>
<proteinExistence type="predicted"/>
<protein>
    <recommendedName>
        <fullName evidence="2">DUF4232 domain-containing protein</fullName>
    </recommendedName>
</protein>
<feature type="domain" description="DUF4232" evidence="2">
    <location>
        <begin position="141"/>
        <end position="278"/>
    </location>
</feature>
<gene>
    <name evidence="3" type="ORF">GCM10010260_36080</name>
</gene>
<evidence type="ECO:0000259" key="2">
    <source>
        <dbReference type="Pfam" id="PF14016"/>
    </source>
</evidence>
<sequence>MIHNGHRRSTAETPGLPVLSPPVSTGKEPVAPHTPDISGDPMQHRNTIRLAASATAVIAAALSLTACGAGGGDGAGRTSSPAPASATPSHAASAPATGNPGPAASSASSAPGSSGGGTATSSGAPAASPASATSAATTPRCTLSAVEATAYQAANRPVGTGTGAAIVEFTNVSAHACALQGHPTVAGAGNGSPSHNSPLTVTPTGTASSVRLAPGGKAWVKLTFHQVQGEGDGYCKSGAKPVVYPTLVVGLPGSGAHQVALTDGEFAECDNTVAATAVTSVKPA</sequence>
<dbReference type="Proteomes" id="UP000618795">
    <property type="component" value="Unassembled WGS sequence"/>
</dbReference>
<reference evidence="3" key="2">
    <citation type="submission" date="2020-09" db="EMBL/GenBank/DDBJ databases">
        <authorList>
            <person name="Sun Q."/>
            <person name="Ohkuma M."/>
        </authorList>
    </citation>
    <scope>NUCLEOTIDE SEQUENCE</scope>
    <source>
        <strain evidence="3">JCM 4369</strain>
    </source>
</reference>
<feature type="region of interest" description="Disordered" evidence="1">
    <location>
        <begin position="187"/>
        <end position="206"/>
    </location>
</feature>
<dbReference type="InterPro" id="IPR025326">
    <property type="entry name" value="DUF4232"/>
</dbReference>
<dbReference type="Pfam" id="PF14016">
    <property type="entry name" value="DUF4232"/>
    <property type="match status" value="1"/>
</dbReference>
<feature type="compositionally biased region" description="Polar residues" evidence="1">
    <location>
        <begin position="191"/>
        <end position="206"/>
    </location>
</feature>